<evidence type="ECO:0000313" key="1">
    <source>
        <dbReference type="EMBL" id="KUN87035.1"/>
    </source>
</evidence>
<dbReference type="Proteomes" id="UP000052982">
    <property type="component" value="Unassembled WGS sequence"/>
</dbReference>
<proteinExistence type="predicted"/>
<reference evidence="1 2" key="1">
    <citation type="submission" date="2015-10" db="EMBL/GenBank/DDBJ databases">
        <title>Draft genome sequence of Streptomyces griseoruber DSM 40281, type strain for the species Streptomyces griseoruber.</title>
        <authorList>
            <person name="Ruckert C."/>
            <person name="Winkler A."/>
            <person name="Kalinowski J."/>
            <person name="Kampfer P."/>
            <person name="Glaeser S."/>
        </authorList>
    </citation>
    <scope>NUCLEOTIDE SEQUENCE [LARGE SCALE GENOMIC DNA]</scope>
    <source>
        <strain evidence="1 2">DSM 40281</strain>
    </source>
</reference>
<dbReference type="AlphaFoldDB" id="A0A101T716"/>
<accession>A0A101T716</accession>
<gene>
    <name evidence="1" type="ORF">AQJ64_07035</name>
</gene>
<sequence>MLDEVGDGEARREPEGLREVARAVRRNMYLALGRAQFAQHEPEQSGLAGPVDAGDEVHPGRELRVHALEHEA</sequence>
<keyword evidence="2" id="KW-1185">Reference proteome</keyword>
<evidence type="ECO:0000313" key="2">
    <source>
        <dbReference type="Proteomes" id="UP000052982"/>
    </source>
</evidence>
<comment type="caution">
    <text evidence="1">The sequence shown here is derived from an EMBL/GenBank/DDBJ whole genome shotgun (WGS) entry which is preliminary data.</text>
</comment>
<name>A0A101T716_9ACTN</name>
<dbReference type="EMBL" id="LMWW01000008">
    <property type="protein sequence ID" value="KUN87035.1"/>
    <property type="molecule type" value="Genomic_DNA"/>
</dbReference>
<protein>
    <submittedName>
        <fullName evidence="1">Uncharacterized protein</fullName>
    </submittedName>
</protein>
<organism evidence="1 2">
    <name type="scientific">Streptomyces griseoruber</name>
    <dbReference type="NCBI Taxonomy" id="1943"/>
    <lineage>
        <taxon>Bacteria</taxon>
        <taxon>Bacillati</taxon>
        <taxon>Actinomycetota</taxon>
        <taxon>Actinomycetes</taxon>
        <taxon>Kitasatosporales</taxon>
        <taxon>Streptomycetaceae</taxon>
        <taxon>Streptomyces</taxon>
    </lineage>
</organism>